<name>A0A9D4UKE2_ADICA</name>
<comment type="caution">
    <text evidence="2">The sequence shown here is derived from an EMBL/GenBank/DDBJ whole genome shotgun (WGS) entry which is preliminary data.</text>
</comment>
<feature type="compositionally biased region" description="Basic and acidic residues" evidence="1">
    <location>
        <begin position="91"/>
        <end position="103"/>
    </location>
</feature>
<proteinExistence type="predicted"/>
<sequence length="222" mass="24536">MVNPSGGGDDRGRSHPFLKKLSRWRTSFVKWFKKDKKKAQAGGQHAAGSFDKRKVLAAPKNKQDGGKQGYDYKGKGLAVDAEDENSSSLARAKDGGKQGYDYKGKGLAVDAEDDDNFSSVSTLKSQKTLDAEVEALSEIMETDILSVPQELPDAARQRIRDTEREVARAVLPRTPLRQLFARKKNKPLKGARTEVSQPPATIPDPVVATWEELLEEARRQQS</sequence>
<evidence type="ECO:0000256" key="1">
    <source>
        <dbReference type="SAM" id="MobiDB-lite"/>
    </source>
</evidence>
<evidence type="ECO:0000313" key="2">
    <source>
        <dbReference type="EMBL" id="KAI5069347.1"/>
    </source>
</evidence>
<accession>A0A9D4UKE2</accession>
<feature type="compositionally biased region" description="Basic residues" evidence="1">
    <location>
        <begin position="180"/>
        <end position="189"/>
    </location>
</feature>
<evidence type="ECO:0000313" key="3">
    <source>
        <dbReference type="Proteomes" id="UP000886520"/>
    </source>
</evidence>
<feature type="compositionally biased region" description="Basic and acidic residues" evidence="1">
    <location>
        <begin position="61"/>
        <end position="74"/>
    </location>
</feature>
<dbReference type="EMBL" id="JABFUD020000015">
    <property type="protein sequence ID" value="KAI5069347.1"/>
    <property type="molecule type" value="Genomic_DNA"/>
</dbReference>
<protein>
    <submittedName>
        <fullName evidence="2">Uncharacterized protein</fullName>
    </submittedName>
</protein>
<gene>
    <name evidence="2" type="ORF">GOP47_0015648</name>
</gene>
<dbReference type="AlphaFoldDB" id="A0A9D4UKE2"/>
<feature type="region of interest" description="Disordered" evidence="1">
    <location>
        <begin position="180"/>
        <end position="204"/>
    </location>
</feature>
<keyword evidence="3" id="KW-1185">Reference proteome</keyword>
<dbReference type="Proteomes" id="UP000886520">
    <property type="component" value="Chromosome 15"/>
</dbReference>
<feature type="region of interest" description="Disordered" evidence="1">
    <location>
        <begin position="35"/>
        <end position="103"/>
    </location>
</feature>
<reference evidence="2" key="1">
    <citation type="submission" date="2021-01" db="EMBL/GenBank/DDBJ databases">
        <title>Adiantum capillus-veneris genome.</title>
        <authorList>
            <person name="Fang Y."/>
            <person name="Liao Q."/>
        </authorList>
    </citation>
    <scope>NUCLEOTIDE SEQUENCE</scope>
    <source>
        <strain evidence="2">H3</strain>
        <tissue evidence="2">Leaf</tissue>
    </source>
</reference>
<organism evidence="2 3">
    <name type="scientific">Adiantum capillus-veneris</name>
    <name type="common">Maidenhair fern</name>
    <dbReference type="NCBI Taxonomy" id="13818"/>
    <lineage>
        <taxon>Eukaryota</taxon>
        <taxon>Viridiplantae</taxon>
        <taxon>Streptophyta</taxon>
        <taxon>Embryophyta</taxon>
        <taxon>Tracheophyta</taxon>
        <taxon>Polypodiopsida</taxon>
        <taxon>Polypodiidae</taxon>
        <taxon>Polypodiales</taxon>
        <taxon>Pteridineae</taxon>
        <taxon>Pteridaceae</taxon>
        <taxon>Vittarioideae</taxon>
        <taxon>Adiantum</taxon>
    </lineage>
</organism>